<evidence type="ECO:0000256" key="4">
    <source>
        <dbReference type="ARBA" id="ARBA00022729"/>
    </source>
</evidence>
<evidence type="ECO:0000256" key="1">
    <source>
        <dbReference type="ARBA" id="ARBA00001913"/>
    </source>
</evidence>
<sequence>MNRLLLIVILFTATATSRDLIATETSAQAKQPNIVVIFCDDLGYGDLGCFGHPTIATPNLDRMAAEGQKWTEFYVAACVCTPSRAALQTGRYPIRNGMCSDKRRVLFPDSQGGLPAREVTIGRMLQQHGYATHAVGKWHLGHLPQYLPTSHGYDSYFGIPYSNDMDAVKNTPKGRARFNNPKTEYFNVPLMRGEEIVERPADQHTITKRFTEEAVKLIRNRADKPFFIYLAHNLPHVPLFVSKDFTDVSRRGLYGDVIEEIDWSVGQVLNALREEKLDEDTLVVFTSDNGPWKTFKQQGGSAGLLRDGKGSTWEGGMREPTIFWWPKKIKPAVVMDPGSTLDLLPTFATVTGAARPTDRTLDGFDLSPVLFEGKKSPRENMFYYHGEECFAVRMGQYKAHFKTKTSYVGQKAAKVHDPPLLYHLGHDPSEEYDIAKDHPDVIDAIRKLKAEHEASIEPCENQLTRKTAAVSKQMDLLIVAGQSNAVGFNARPSDLPADAADKEILFWWKCGDPPPDQHDTHSNQTWTHLQPQPLGDPITPRTGRQYGNFAQPEGGFGPEIGLARTLIAKEKTPLAVLKVAFSGTGMRTDWNHADPGDSGACYRALLSEFKAAIAAAKRNGIELKPRALVWVQGESDANAEDGPKYAHRLGSMIGQLRTDINAPEMQALIAVNTQFSQGTNKFMPMIVEQQRLLAKRDPLRHYVDTSKATIANSAHYDSAGTLAVGRMFAERLLSLTP</sequence>
<protein>
    <submittedName>
        <fullName evidence="10">Arylsulfatase</fullName>
        <ecNumber evidence="10">3.1.6.1</ecNumber>
    </submittedName>
</protein>
<dbReference type="InterPro" id="IPR024607">
    <property type="entry name" value="Sulfatase_CS"/>
</dbReference>
<dbReference type="InterPro" id="IPR036514">
    <property type="entry name" value="SGNH_hydro_sf"/>
</dbReference>
<evidence type="ECO:0000256" key="3">
    <source>
        <dbReference type="ARBA" id="ARBA00022723"/>
    </source>
</evidence>
<evidence type="ECO:0000259" key="9">
    <source>
        <dbReference type="Pfam" id="PF03629"/>
    </source>
</evidence>
<evidence type="ECO:0000256" key="5">
    <source>
        <dbReference type="ARBA" id="ARBA00022801"/>
    </source>
</evidence>
<feature type="domain" description="Sialate O-acetylesterase" evidence="9">
    <location>
        <begin position="474"/>
        <end position="733"/>
    </location>
</feature>
<dbReference type="Proteomes" id="UP000187735">
    <property type="component" value="Chromosome"/>
</dbReference>
<dbReference type="PANTHER" id="PTHR42693:SF11">
    <property type="entry name" value="ARYLSULFATASE A"/>
    <property type="match status" value="1"/>
</dbReference>
<dbReference type="Gene3D" id="3.30.1120.10">
    <property type="match status" value="1"/>
</dbReference>
<dbReference type="Pfam" id="PF14707">
    <property type="entry name" value="Sulfatase_C"/>
    <property type="match status" value="1"/>
</dbReference>
<gene>
    <name evidence="10" type="primary">atsA_16</name>
    <name evidence="10" type="ORF">Fuma_02751</name>
</gene>
<keyword evidence="4" id="KW-0732">Signal</keyword>
<evidence type="ECO:0000256" key="2">
    <source>
        <dbReference type="ARBA" id="ARBA00008779"/>
    </source>
</evidence>
<dbReference type="InterPro" id="IPR000917">
    <property type="entry name" value="Sulfatase_N"/>
</dbReference>
<dbReference type="Pfam" id="PF00884">
    <property type="entry name" value="Sulfatase"/>
    <property type="match status" value="1"/>
</dbReference>
<dbReference type="Pfam" id="PF03629">
    <property type="entry name" value="SASA"/>
    <property type="match status" value="1"/>
</dbReference>
<dbReference type="EMBL" id="CP017641">
    <property type="protein sequence ID" value="APZ93135.1"/>
    <property type="molecule type" value="Genomic_DNA"/>
</dbReference>
<dbReference type="STRING" id="1891926.Fuma_02751"/>
<reference evidence="10 11" key="1">
    <citation type="journal article" date="2016" name="Front. Microbiol.">
        <title>Fuerstia marisgermanicae gen. nov., sp. nov., an Unusual Member of the Phylum Planctomycetes from the German Wadden Sea.</title>
        <authorList>
            <person name="Kohn T."/>
            <person name="Heuer A."/>
            <person name="Jogler M."/>
            <person name="Vollmers J."/>
            <person name="Boedeker C."/>
            <person name="Bunk B."/>
            <person name="Rast P."/>
            <person name="Borchert D."/>
            <person name="Glockner I."/>
            <person name="Freese H.M."/>
            <person name="Klenk H.P."/>
            <person name="Overmann J."/>
            <person name="Kaster A.K."/>
            <person name="Rohde M."/>
            <person name="Wiegand S."/>
            <person name="Jogler C."/>
        </authorList>
    </citation>
    <scope>NUCLEOTIDE SEQUENCE [LARGE SCALE GENOMIC DNA]</scope>
    <source>
        <strain evidence="10 11">NH11</strain>
    </source>
</reference>
<dbReference type="FunFam" id="3.40.720.10:FF:000023">
    <property type="entry name" value="Arylsulfatase A"/>
    <property type="match status" value="1"/>
</dbReference>
<dbReference type="AlphaFoldDB" id="A0A1P8WGF1"/>
<dbReference type="Gene3D" id="3.40.720.10">
    <property type="entry name" value="Alkaline Phosphatase, subunit A"/>
    <property type="match status" value="1"/>
</dbReference>
<keyword evidence="11" id="KW-1185">Reference proteome</keyword>
<comment type="cofactor">
    <cofactor evidence="1">
        <name>Ca(2+)</name>
        <dbReference type="ChEBI" id="CHEBI:29108"/>
    </cofactor>
</comment>
<dbReference type="CDD" id="cd16026">
    <property type="entry name" value="GALNS_like"/>
    <property type="match status" value="1"/>
</dbReference>
<proteinExistence type="inferred from homology"/>
<feature type="domain" description="Sulfatase N-terminal" evidence="8">
    <location>
        <begin position="32"/>
        <end position="352"/>
    </location>
</feature>
<keyword evidence="6" id="KW-0106">Calcium</keyword>
<dbReference type="OrthoDB" id="9783154at2"/>
<evidence type="ECO:0000259" key="8">
    <source>
        <dbReference type="Pfam" id="PF00884"/>
    </source>
</evidence>
<dbReference type="InterPro" id="IPR050738">
    <property type="entry name" value="Sulfatase"/>
</dbReference>
<dbReference type="SUPFAM" id="SSF52266">
    <property type="entry name" value="SGNH hydrolase"/>
    <property type="match status" value="1"/>
</dbReference>
<dbReference type="KEGG" id="fmr:Fuma_02751"/>
<keyword evidence="5 10" id="KW-0378">Hydrolase</keyword>
<dbReference type="GO" id="GO:0004065">
    <property type="term" value="F:arylsulfatase activity"/>
    <property type="evidence" value="ECO:0007669"/>
    <property type="project" value="UniProtKB-EC"/>
</dbReference>
<dbReference type="SUPFAM" id="SSF53649">
    <property type="entry name" value="Alkaline phosphatase-like"/>
    <property type="match status" value="1"/>
</dbReference>
<dbReference type="PROSITE" id="PS00149">
    <property type="entry name" value="SULFATASE_2"/>
    <property type="match status" value="1"/>
</dbReference>
<dbReference type="EC" id="3.1.6.1" evidence="10"/>
<evidence type="ECO:0000313" key="10">
    <source>
        <dbReference type="EMBL" id="APZ93135.1"/>
    </source>
</evidence>
<organism evidence="10 11">
    <name type="scientific">Fuerstiella marisgermanici</name>
    <dbReference type="NCBI Taxonomy" id="1891926"/>
    <lineage>
        <taxon>Bacteria</taxon>
        <taxon>Pseudomonadati</taxon>
        <taxon>Planctomycetota</taxon>
        <taxon>Planctomycetia</taxon>
        <taxon>Planctomycetales</taxon>
        <taxon>Planctomycetaceae</taxon>
        <taxon>Fuerstiella</taxon>
    </lineage>
</organism>
<dbReference type="InterPro" id="IPR017850">
    <property type="entry name" value="Alkaline_phosphatase_core_sf"/>
</dbReference>
<keyword evidence="7" id="KW-0325">Glycoprotein</keyword>
<dbReference type="InterPro" id="IPR005181">
    <property type="entry name" value="SASA"/>
</dbReference>
<dbReference type="RefSeq" id="WP_077024650.1">
    <property type="nucleotide sequence ID" value="NZ_CP017641.1"/>
</dbReference>
<dbReference type="Gene3D" id="3.40.50.1110">
    <property type="entry name" value="SGNH hydrolase"/>
    <property type="match status" value="1"/>
</dbReference>
<comment type="similarity">
    <text evidence="2">Belongs to the sulfatase family.</text>
</comment>
<evidence type="ECO:0000256" key="6">
    <source>
        <dbReference type="ARBA" id="ARBA00022837"/>
    </source>
</evidence>
<dbReference type="PANTHER" id="PTHR42693">
    <property type="entry name" value="ARYLSULFATASE FAMILY MEMBER"/>
    <property type="match status" value="1"/>
</dbReference>
<keyword evidence="3" id="KW-0479">Metal-binding</keyword>
<accession>A0A1P8WGF1</accession>
<evidence type="ECO:0000313" key="11">
    <source>
        <dbReference type="Proteomes" id="UP000187735"/>
    </source>
</evidence>
<evidence type="ECO:0000256" key="7">
    <source>
        <dbReference type="ARBA" id="ARBA00023180"/>
    </source>
</evidence>
<name>A0A1P8WGF1_9PLAN</name>
<dbReference type="GO" id="GO:0046872">
    <property type="term" value="F:metal ion binding"/>
    <property type="evidence" value="ECO:0007669"/>
    <property type="project" value="UniProtKB-KW"/>
</dbReference>